<dbReference type="PANTHER" id="PTHR23416:SF23">
    <property type="entry name" value="ACETYLTRANSFERASE C18B11.09C-RELATED"/>
    <property type="match status" value="1"/>
</dbReference>
<dbReference type="InterPro" id="IPR011004">
    <property type="entry name" value="Trimer_LpxA-like_sf"/>
</dbReference>
<comment type="similarity">
    <text evidence="1">Belongs to the transferase hexapeptide repeat family.</text>
</comment>
<evidence type="ECO:0000256" key="2">
    <source>
        <dbReference type="ARBA" id="ARBA00022679"/>
    </source>
</evidence>
<evidence type="ECO:0000313" key="4">
    <source>
        <dbReference type="EMBL" id="AGB14906.1"/>
    </source>
</evidence>
<dbReference type="RefSeq" id="WP_015299602.1">
    <property type="nucleotide sequence ID" value="NC_019964.1"/>
</dbReference>
<dbReference type="GeneID" id="14375568"/>
<dbReference type="Proteomes" id="UP000010846">
    <property type="component" value="Chromosome"/>
</dbReference>
<dbReference type="HOGENOM" id="CLU_065082_0_0_2"/>
<dbReference type="GO" id="GO:0005829">
    <property type="term" value="C:cytosol"/>
    <property type="evidence" value="ECO:0007669"/>
    <property type="project" value="TreeGrafter"/>
</dbReference>
<dbReference type="Gene3D" id="2.160.10.10">
    <property type="entry name" value="Hexapeptide repeat proteins"/>
    <property type="match status" value="1"/>
</dbReference>
<dbReference type="OrthoDB" id="209943at2157"/>
<proteinExistence type="inferred from homology"/>
<feature type="region of interest" description="Disordered" evidence="3">
    <location>
        <begin position="255"/>
        <end position="284"/>
    </location>
</feature>
<dbReference type="AlphaFoldDB" id="L0I9K0"/>
<dbReference type="eggNOG" id="arCOG01848">
    <property type="taxonomic scope" value="Archaea"/>
</dbReference>
<dbReference type="CDD" id="cd04647">
    <property type="entry name" value="LbH_MAT_like"/>
    <property type="match status" value="1"/>
</dbReference>
<protein>
    <submittedName>
        <fullName evidence="4">Acetyltransferase (Isoleucine patch superfamily)</fullName>
    </submittedName>
</protein>
<dbReference type="GO" id="GO:0008374">
    <property type="term" value="F:O-acyltransferase activity"/>
    <property type="evidence" value="ECO:0007669"/>
    <property type="project" value="TreeGrafter"/>
</dbReference>
<evidence type="ECO:0000313" key="5">
    <source>
        <dbReference type="Proteomes" id="UP000010846"/>
    </source>
</evidence>
<gene>
    <name evidence="4" type="ordered locus">Halru_0260</name>
</gene>
<dbReference type="EMBL" id="CP003050">
    <property type="protein sequence ID" value="AGB14906.1"/>
    <property type="molecule type" value="Genomic_DNA"/>
</dbReference>
<keyword evidence="5" id="KW-1185">Reference proteome</keyword>
<dbReference type="PANTHER" id="PTHR23416">
    <property type="entry name" value="SIALIC ACID SYNTHASE-RELATED"/>
    <property type="match status" value="1"/>
</dbReference>
<reference evidence="4" key="1">
    <citation type="submission" date="2011-09" db="EMBL/GenBank/DDBJ databases">
        <title>Complete sequence of Halovivax ruber XH-70.</title>
        <authorList>
            <consortium name="US DOE Joint Genome Institute"/>
            <person name="Lucas S."/>
            <person name="Han J."/>
            <person name="Lapidus A."/>
            <person name="Cheng J.-F."/>
            <person name="Goodwin L."/>
            <person name="Pitluck S."/>
            <person name="Peters L."/>
            <person name="Mikhailova N."/>
            <person name="Davenport K."/>
            <person name="Detter J.C."/>
            <person name="Han C."/>
            <person name="Tapia R."/>
            <person name="Land M."/>
            <person name="Hauser L."/>
            <person name="Kyrpides N."/>
            <person name="Ivanova N."/>
            <person name="Pagani I."/>
            <person name="Sproer C."/>
            <person name="Anderson I."/>
            <person name="Woyke T."/>
        </authorList>
    </citation>
    <scope>NUCLEOTIDE SEQUENCE</scope>
    <source>
        <strain evidence="4">XH-70</strain>
    </source>
</reference>
<organism evidence="4 5">
    <name type="scientific">Halovivax ruber (strain DSM 18193 / JCM 13892 / XH-70)</name>
    <dbReference type="NCBI Taxonomy" id="797302"/>
    <lineage>
        <taxon>Archaea</taxon>
        <taxon>Methanobacteriati</taxon>
        <taxon>Methanobacteriota</taxon>
        <taxon>Stenosarchaea group</taxon>
        <taxon>Halobacteria</taxon>
        <taxon>Halobacteriales</taxon>
        <taxon>Natrialbaceae</taxon>
        <taxon>Halovivax</taxon>
    </lineage>
</organism>
<dbReference type="InterPro" id="IPR051159">
    <property type="entry name" value="Hexapeptide_acetyltransf"/>
</dbReference>
<keyword evidence="2 4" id="KW-0808">Transferase</keyword>
<dbReference type="STRING" id="797302.Halru_0260"/>
<dbReference type="KEGG" id="hru:Halru_0260"/>
<evidence type="ECO:0000256" key="3">
    <source>
        <dbReference type="SAM" id="MobiDB-lite"/>
    </source>
</evidence>
<evidence type="ECO:0000256" key="1">
    <source>
        <dbReference type="ARBA" id="ARBA00007274"/>
    </source>
</evidence>
<accession>L0I9K0</accession>
<name>L0I9K0_HALRX</name>
<dbReference type="SUPFAM" id="SSF51161">
    <property type="entry name" value="Trimeric LpxA-like enzymes"/>
    <property type="match status" value="1"/>
</dbReference>
<sequence>MTKRHVSLPDEAESAMTDFIDEVDARLASDEEDTCDVVEDVLVDLTGDRDAYERWKSGEDVSTAERVRLQSYDPCNTTLESEYYAEKDEEAFEESKHLQWLWRQFDSLPIADNVAFALRFRAMLADHLFESCGDDCRFFKGITFTYGHNISVGDNTVIHDGVHLDDRGKLTIGDRASISDGVHLYSHDHDVVDQTAVTNFHTIVADDARVTYDAMVRAGCKVGENAIVGARAVVQGDVPAHHIAVGTPAKSVKVKPGWEDEAVPLEDGGQNRQDERRLESTLPDDLDVFDEFEREW</sequence>